<keyword evidence="1" id="KW-0732">Signal</keyword>
<feature type="chain" id="PRO_5011295824" evidence="1">
    <location>
        <begin position="20"/>
        <end position="694"/>
    </location>
</feature>
<dbReference type="OrthoDB" id="1453426at2"/>
<name>A0A243WEH2_9BACT</name>
<sequence>MKAGALLLFLLLPTCLVRAQQTADLTAFNPKSGATALVRQGRLEVSWPASGADRGKVVLNLTANAPLFRSIQLRTRGHNQVIARNLEPAFILTVGKRDLVSQNGWNIFFDKVPQKPFRAYRLTRDHLTAAVSSTGARTTVTLGGLHAPGFSGQLELTLYHGSPLFNVAAVLTTSQDSTAILYDAGLVSAQPNWRSVGWATPDDQWHSIPVGATDSSRNVAVKYRTVLGETAGGSLAVFPAPHQYFYPLDEAFNLKFTWFGTNYRQLLPGYGLGIRQDLYGDKRYVPWFNAPPNTAQRLHFYCLLGAGSAANLLTQVKRYTHDDTYATVPGYKTMASHFHNEYVMQALLAGKPEAGVPEFVRFFKSVGLDIVHLGEFHYTAHPKGPDDQRLRELATLFELCRQSSDEKFLLLPGEEPNEFLGGHWLALFPRPVYWVMARKPDVPFVQQDARYGTVYHVGDKTQLLDLLQAENGLAWTAHARTKGSVGYPDEYRKEAFFTADRFLGAAWKALPADLSQPRLGKRALDLLDDLNNWGTQKKMLAEADLFTVNFANEMYAHLNVNYVQLPALPAFQAGWQPVLDALQQGRFFCSTGEVLIPQFTVAGKSAGETAKLPHPAQTDVTFDLRWTFPLAFAEIISGDGQRVYRQRVDLSSTQALGQQVFHVPADLTGKKWVRLEAWDVAANGAFTQTVYLVN</sequence>
<comment type="caution">
    <text evidence="2">The sequence shown here is derived from an EMBL/GenBank/DDBJ whole genome shotgun (WGS) entry which is preliminary data.</text>
</comment>
<gene>
    <name evidence="2" type="ORF">BXP70_15740</name>
</gene>
<dbReference type="Proteomes" id="UP000194873">
    <property type="component" value="Unassembled WGS sequence"/>
</dbReference>
<dbReference type="EMBL" id="MTSE01000007">
    <property type="protein sequence ID" value="OUJ73267.1"/>
    <property type="molecule type" value="Genomic_DNA"/>
</dbReference>
<dbReference type="AlphaFoldDB" id="A0A243WEH2"/>
<dbReference type="RefSeq" id="WP_086595032.1">
    <property type="nucleotide sequence ID" value="NZ_MTSE01000007.1"/>
</dbReference>
<proteinExistence type="predicted"/>
<keyword evidence="3" id="KW-1185">Reference proteome</keyword>
<reference evidence="2 3" key="1">
    <citation type="submission" date="2017-01" db="EMBL/GenBank/DDBJ databases">
        <title>A new Hymenobacter.</title>
        <authorList>
            <person name="Liang Y."/>
            <person name="Feng F."/>
        </authorList>
    </citation>
    <scope>NUCLEOTIDE SEQUENCE [LARGE SCALE GENOMIC DNA]</scope>
    <source>
        <strain evidence="2">MIMBbqt21</strain>
    </source>
</reference>
<feature type="signal peptide" evidence="1">
    <location>
        <begin position="1"/>
        <end position="19"/>
    </location>
</feature>
<accession>A0A243WEH2</accession>
<protein>
    <submittedName>
        <fullName evidence="2">Uncharacterized protein</fullName>
    </submittedName>
</protein>
<evidence type="ECO:0000256" key="1">
    <source>
        <dbReference type="SAM" id="SignalP"/>
    </source>
</evidence>
<organism evidence="2 3">
    <name type="scientific">Hymenobacter crusticola</name>
    <dbReference type="NCBI Taxonomy" id="1770526"/>
    <lineage>
        <taxon>Bacteria</taxon>
        <taxon>Pseudomonadati</taxon>
        <taxon>Bacteroidota</taxon>
        <taxon>Cytophagia</taxon>
        <taxon>Cytophagales</taxon>
        <taxon>Hymenobacteraceae</taxon>
        <taxon>Hymenobacter</taxon>
    </lineage>
</organism>
<evidence type="ECO:0000313" key="3">
    <source>
        <dbReference type="Proteomes" id="UP000194873"/>
    </source>
</evidence>
<evidence type="ECO:0000313" key="2">
    <source>
        <dbReference type="EMBL" id="OUJ73267.1"/>
    </source>
</evidence>